<accession>A0A0F9TH88</accession>
<organism evidence="1">
    <name type="scientific">marine sediment metagenome</name>
    <dbReference type="NCBI Taxonomy" id="412755"/>
    <lineage>
        <taxon>unclassified sequences</taxon>
        <taxon>metagenomes</taxon>
        <taxon>ecological metagenomes</taxon>
    </lineage>
</organism>
<proteinExistence type="predicted"/>
<reference evidence="1" key="1">
    <citation type="journal article" date="2015" name="Nature">
        <title>Complex archaea that bridge the gap between prokaryotes and eukaryotes.</title>
        <authorList>
            <person name="Spang A."/>
            <person name="Saw J.H."/>
            <person name="Jorgensen S.L."/>
            <person name="Zaremba-Niedzwiedzka K."/>
            <person name="Martijn J."/>
            <person name="Lind A.E."/>
            <person name="van Eijk R."/>
            <person name="Schleper C."/>
            <person name="Guy L."/>
            <person name="Ettema T.J."/>
        </authorList>
    </citation>
    <scope>NUCLEOTIDE SEQUENCE</scope>
</reference>
<feature type="non-terminal residue" evidence="1">
    <location>
        <position position="40"/>
    </location>
</feature>
<name>A0A0F9TH88_9ZZZZ</name>
<protein>
    <submittedName>
        <fullName evidence="1">Uncharacterized protein</fullName>
    </submittedName>
</protein>
<comment type="caution">
    <text evidence="1">The sequence shown here is derived from an EMBL/GenBank/DDBJ whole genome shotgun (WGS) entry which is preliminary data.</text>
</comment>
<dbReference type="AlphaFoldDB" id="A0A0F9TH88"/>
<gene>
    <name evidence="1" type="ORF">LCGC14_0347210</name>
</gene>
<evidence type="ECO:0000313" key="1">
    <source>
        <dbReference type="EMBL" id="KKN78654.1"/>
    </source>
</evidence>
<sequence length="40" mass="4663">MEKIHLHKDIIIPGNAPLSKHARMYCGKEMDEYSGYRESN</sequence>
<dbReference type="EMBL" id="LAZR01000258">
    <property type="protein sequence ID" value="KKN78654.1"/>
    <property type="molecule type" value="Genomic_DNA"/>
</dbReference>